<dbReference type="GO" id="GO:0035999">
    <property type="term" value="P:tetrahydrofolate interconversion"/>
    <property type="evidence" value="ECO:0007669"/>
    <property type="project" value="UniProtKB-UniRule"/>
</dbReference>
<keyword evidence="5 8" id="KW-0067">ATP-binding</keyword>
<dbReference type="AlphaFoldDB" id="U2RCU5"/>
<dbReference type="PATRIC" id="fig|888055.3.peg.1719"/>
<evidence type="ECO:0000313" key="10">
    <source>
        <dbReference type="Proteomes" id="UP000016626"/>
    </source>
</evidence>
<comment type="pathway">
    <text evidence="1 8">One-carbon metabolism; tetrahydrofolate interconversion.</text>
</comment>
<dbReference type="EC" id="6.3.4.3" evidence="8"/>
<evidence type="ECO:0000256" key="5">
    <source>
        <dbReference type="ARBA" id="ARBA00022840"/>
    </source>
</evidence>
<dbReference type="Proteomes" id="UP000016626">
    <property type="component" value="Unassembled WGS sequence"/>
</dbReference>
<keyword evidence="4 8" id="KW-0547">Nucleotide-binding</keyword>
<dbReference type="HOGENOM" id="CLU_003601_3_3_0"/>
<proteinExistence type="inferred from homology"/>
<dbReference type="InterPro" id="IPR000559">
    <property type="entry name" value="Formate_THF_ligase"/>
</dbReference>
<evidence type="ECO:0000256" key="7">
    <source>
        <dbReference type="ARBA" id="ARBA00061363"/>
    </source>
</evidence>
<dbReference type="InterPro" id="IPR027417">
    <property type="entry name" value="P-loop_NTPase"/>
</dbReference>
<dbReference type="Gene3D" id="3.40.50.300">
    <property type="entry name" value="P-loop containing nucleotide triphosphate hydrolases"/>
    <property type="match status" value="1"/>
</dbReference>
<gene>
    <name evidence="8" type="primary">fhs</name>
    <name evidence="9" type="ORF">HMPREF9015_01794</name>
</gene>
<dbReference type="FunFam" id="3.10.410.10:FF:000001">
    <property type="entry name" value="Putative formate--tetrahydrofolate ligase"/>
    <property type="match status" value="1"/>
</dbReference>
<keyword evidence="2 8" id="KW-0554">One-carbon metabolism</keyword>
<evidence type="ECO:0000256" key="1">
    <source>
        <dbReference type="ARBA" id="ARBA00004777"/>
    </source>
</evidence>
<evidence type="ECO:0000256" key="8">
    <source>
        <dbReference type="HAMAP-Rule" id="MF_01543"/>
    </source>
</evidence>
<dbReference type="SUPFAM" id="SSF52540">
    <property type="entry name" value="P-loop containing nucleoside triphosphate hydrolases"/>
    <property type="match status" value="1"/>
</dbReference>
<accession>U2RCU5</accession>
<reference evidence="9 10" key="1">
    <citation type="submission" date="2013-06" db="EMBL/GenBank/DDBJ databases">
        <authorList>
            <person name="Weinstock G."/>
            <person name="Sodergren E."/>
            <person name="Lobos E.A."/>
            <person name="Fulton L."/>
            <person name="Fulton R."/>
            <person name="Courtney L."/>
            <person name="Fronick C."/>
            <person name="O'Laughlin M."/>
            <person name="Godfrey J."/>
            <person name="Wilson R.M."/>
            <person name="Miner T."/>
            <person name="Farmer C."/>
            <person name="Delehaunty K."/>
            <person name="Cordes M."/>
            <person name="Minx P."/>
            <person name="Tomlinson C."/>
            <person name="Chen J."/>
            <person name="Wollam A."/>
            <person name="Pepin K.H."/>
            <person name="Bhonagiri V."/>
            <person name="Zhang X."/>
            <person name="Warren W."/>
            <person name="Mitreva M."/>
            <person name="Mardis E.R."/>
            <person name="Wilson R.K."/>
        </authorList>
    </citation>
    <scope>NUCLEOTIDE SEQUENCE [LARGE SCALE GENOMIC DNA]</scope>
    <source>
        <strain evidence="9 10">F0279</strain>
    </source>
</reference>
<dbReference type="Gene3D" id="3.10.410.10">
    <property type="entry name" value="Formyltetrahydrofolate synthetase, domain 3"/>
    <property type="match status" value="1"/>
</dbReference>
<dbReference type="FunFam" id="3.30.1510.10:FF:000001">
    <property type="entry name" value="Formate--tetrahydrofolate ligase"/>
    <property type="match status" value="1"/>
</dbReference>
<evidence type="ECO:0000256" key="2">
    <source>
        <dbReference type="ARBA" id="ARBA00022563"/>
    </source>
</evidence>
<evidence type="ECO:0000313" key="9">
    <source>
        <dbReference type="EMBL" id="ERK48547.1"/>
    </source>
</evidence>
<feature type="binding site" evidence="8">
    <location>
        <begin position="69"/>
        <end position="76"/>
    </location>
    <ligand>
        <name>ATP</name>
        <dbReference type="ChEBI" id="CHEBI:30616"/>
    </ligand>
</feature>
<dbReference type="UniPathway" id="UPA00193"/>
<dbReference type="eggNOG" id="COG2759">
    <property type="taxonomic scope" value="Bacteria"/>
</dbReference>
<evidence type="ECO:0000256" key="3">
    <source>
        <dbReference type="ARBA" id="ARBA00022598"/>
    </source>
</evidence>
<dbReference type="Gene3D" id="3.30.1510.10">
    <property type="entry name" value="Domain 2, N(10)-formyltetrahydrofolate synthetase"/>
    <property type="match status" value="1"/>
</dbReference>
<evidence type="ECO:0000256" key="6">
    <source>
        <dbReference type="ARBA" id="ARBA00049033"/>
    </source>
</evidence>
<name>U2RCU5_LEPWF</name>
<dbReference type="InterPro" id="IPR020628">
    <property type="entry name" value="Formate_THF_ligase_CS"/>
</dbReference>
<comment type="similarity">
    <text evidence="7 8">Belongs to the formate--tetrahydrofolate ligase family.</text>
</comment>
<dbReference type="CDD" id="cd00477">
    <property type="entry name" value="FTHFS"/>
    <property type="match status" value="1"/>
</dbReference>
<comment type="catalytic activity">
    <reaction evidence="6 8">
        <text>(6S)-5,6,7,8-tetrahydrofolate + formate + ATP = (6R)-10-formyltetrahydrofolate + ADP + phosphate</text>
        <dbReference type="Rhea" id="RHEA:20221"/>
        <dbReference type="ChEBI" id="CHEBI:15740"/>
        <dbReference type="ChEBI" id="CHEBI:30616"/>
        <dbReference type="ChEBI" id="CHEBI:43474"/>
        <dbReference type="ChEBI" id="CHEBI:57453"/>
        <dbReference type="ChEBI" id="CHEBI:195366"/>
        <dbReference type="ChEBI" id="CHEBI:456216"/>
        <dbReference type="EC" id="6.3.4.3"/>
    </reaction>
</comment>
<keyword evidence="3 8" id="KW-0436">Ligase</keyword>
<organism evidence="9 10">
    <name type="scientific">Leptotrichia wadei (strain F0279)</name>
    <dbReference type="NCBI Taxonomy" id="888055"/>
    <lineage>
        <taxon>Bacteria</taxon>
        <taxon>Fusobacteriati</taxon>
        <taxon>Fusobacteriota</taxon>
        <taxon>Fusobacteriia</taxon>
        <taxon>Fusobacteriales</taxon>
        <taxon>Leptotrichiaceae</taxon>
        <taxon>Leptotrichia</taxon>
    </lineage>
</organism>
<protein>
    <recommendedName>
        <fullName evidence="8">Formate--tetrahydrofolate ligase</fullName>
        <ecNumber evidence="8">6.3.4.3</ecNumber>
    </recommendedName>
    <alternativeName>
        <fullName evidence="8">Formyltetrahydrofolate synthetase</fullName>
        <shortName evidence="8">FHS</shortName>
        <shortName evidence="8">FTHFS</shortName>
    </alternativeName>
</protein>
<comment type="caution">
    <text evidence="9">The sequence shown here is derived from an EMBL/GenBank/DDBJ whole genome shotgun (WGS) entry which is preliminary data.</text>
</comment>
<dbReference type="GO" id="GO:0005524">
    <property type="term" value="F:ATP binding"/>
    <property type="evidence" value="ECO:0007669"/>
    <property type="project" value="UniProtKB-UniRule"/>
</dbReference>
<dbReference type="HAMAP" id="MF_01543">
    <property type="entry name" value="FTHFS"/>
    <property type="match status" value="1"/>
</dbReference>
<sequence>MEDLEMTDIEIAQNAKLKKIGEIAQSIGLMEDDYEPYGKYKAKVSLDVLKRNAGKKDGKLILMTAVTPTPPGEGKSTVTVGLTQALNKLGYKSIAALREPSLGPVFGMKGGAAGGGMSQVVPMEEINLHFTGDIHAISAAHNLISACIDNHIHFGNELDIDVNNITFKRVLDMNDRNLRSIVVGLGPKVNGVPRENSFQITVASEIMAIFCLADSITDLKERIGEIVFAYNRKGEMLKVKQLNIQGAVAALLKDAIKPNLVQTLENTPVFIHGGPFANIAHGCNSLLATKMALKLSDYVVTEAGFAADLGAEKFLDIKARLGNLEPNVIVIVATVRALKHHGGDKDLKSENIETLTKGLVNLEKHIESMQKYNLPVVVAINKFITDTDAEIQVIKDFCAKMDVEVANCEIWEKGGEGGKELVEKVMNAIEKNEKSDKKYTPLYDLNLSIQEKIEKIAKEIYGADGVNFAPKALNNIKKYVENGYDKLPICISKTQKSLSDNPNLLGRPTGFTITINEVRLSAGAGFLVAMAGEIIDMPGLPRKPAAELIDIDENGVISGLF</sequence>
<evidence type="ECO:0000256" key="4">
    <source>
        <dbReference type="ARBA" id="ARBA00022741"/>
    </source>
</evidence>
<dbReference type="GO" id="GO:0004329">
    <property type="term" value="F:formate-tetrahydrofolate ligase activity"/>
    <property type="evidence" value="ECO:0007669"/>
    <property type="project" value="UniProtKB-UniRule"/>
</dbReference>
<dbReference type="NCBIfam" id="NF010030">
    <property type="entry name" value="PRK13505.1"/>
    <property type="match status" value="1"/>
</dbReference>
<dbReference type="Pfam" id="PF01268">
    <property type="entry name" value="FTHFS"/>
    <property type="match status" value="1"/>
</dbReference>
<dbReference type="PROSITE" id="PS00722">
    <property type="entry name" value="FTHFS_2"/>
    <property type="match status" value="1"/>
</dbReference>
<dbReference type="EMBL" id="AWVM01000094">
    <property type="protein sequence ID" value="ERK48547.1"/>
    <property type="molecule type" value="Genomic_DNA"/>
</dbReference>